<reference evidence="3 4" key="1">
    <citation type="submission" date="2018-06" db="EMBL/GenBank/DDBJ databases">
        <authorList>
            <consortium name="Pathogen Informatics"/>
            <person name="Doyle S."/>
        </authorList>
    </citation>
    <scope>NUCLEOTIDE SEQUENCE [LARGE SCALE GENOMIC DNA]</scope>
    <source>
        <strain evidence="3 4">NCTC10343</strain>
    </source>
</reference>
<dbReference type="PANTHER" id="PTHR21661:SF35">
    <property type="entry name" value="EPOXIDE HYDROLASE"/>
    <property type="match status" value="1"/>
</dbReference>
<accession>A0A378XPR0</accession>
<comment type="similarity">
    <text evidence="1">Belongs to the peptidase S33 family.</text>
</comment>
<dbReference type="AlphaFoldDB" id="A0A378XPR0"/>
<dbReference type="InterPro" id="IPR029058">
    <property type="entry name" value="AB_hydrolase_fold"/>
</dbReference>
<dbReference type="Gene3D" id="3.40.50.1820">
    <property type="entry name" value="alpha/beta hydrolase"/>
    <property type="match status" value="1"/>
</dbReference>
<protein>
    <submittedName>
        <fullName evidence="3">Epoxide hydrolase domain-containing protein</fullName>
    </submittedName>
</protein>
<dbReference type="Proteomes" id="UP000254400">
    <property type="component" value="Unassembled WGS sequence"/>
</dbReference>
<dbReference type="GO" id="GO:0004301">
    <property type="term" value="F:epoxide hydrolase activity"/>
    <property type="evidence" value="ECO:0007669"/>
    <property type="project" value="TreeGrafter"/>
</dbReference>
<dbReference type="PRINTS" id="PR00412">
    <property type="entry name" value="EPOXHYDRLASE"/>
</dbReference>
<dbReference type="SUPFAM" id="SSF53474">
    <property type="entry name" value="alpha/beta-Hydrolases"/>
    <property type="match status" value="1"/>
</dbReference>
<organism evidence="3 4">
    <name type="scientific">Paenibacillus polymyxa</name>
    <name type="common">Bacillus polymyxa</name>
    <dbReference type="NCBI Taxonomy" id="1406"/>
    <lineage>
        <taxon>Bacteria</taxon>
        <taxon>Bacillati</taxon>
        <taxon>Bacillota</taxon>
        <taxon>Bacilli</taxon>
        <taxon>Bacillales</taxon>
        <taxon>Paenibacillaceae</taxon>
        <taxon>Paenibacillus</taxon>
    </lineage>
</organism>
<keyword evidence="2 3" id="KW-0378">Hydrolase</keyword>
<dbReference type="RefSeq" id="WP_019685954.1">
    <property type="nucleotide sequence ID" value="NZ_CP049598.1"/>
</dbReference>
<proteinExistence type="inferred from homology"/>
<dbReference type="EMBL" id="UGSC01000001">
    <property type="protein sequence ID" value="SUA62836.1"/>
    <property type="molecule type" value="Genomic_DNA"/>
</dbReference>
<dbReference type="GeneID" id="93349301"/>
<evidence type="ECO:0000313" key="3">
    <source>
        <dbReference type="EMBL" id="SUA62836.1"/>
    </source>
</evidence>
<sequence length="171" mass="19957">MLFSPGLSGGLIPRRFSNTQYRNWDSFDCSPNYACPADFSKLLYSLCFLIHPIRSYRTLLTAPDAEQRYRTLDSFYDPYFSHKTMKPPTTRMYYENSHFLPPLSYIKVPTVIALFLADILLTPKEWAVCNLNVTRWTSIARGGHFTAMEEPELLAQDIRAFYKPFRAKNKY</sequence>
<evidence type="ECO:0000256" key="2">
    <source>
        <dbReference type="ARBA" id="ARBA00022801"/>
    </source>
</evidence>
<dbReference type="GO" id="GO:0097176">
    <property type="term" value="P:epoxide metabolic process"/>
    <property type="evidence" value="ECO:0007669"/>
    <property type="project" value="TreeGrafter"/>
</dbReference>
<evidence type="ECO:0000313" key="4">
    <source>
        <dbReference type="Proteomes" id="UP000254400"/>
    </source>
</evidence>
<dbReference type="PANTHER" id="PTHR21661">
    <property type="entry name" value="EPOXIDE HYDROLASE 1-RELATED"/>
    <property type="match status" value="1"/>
</dbReference>
<dbReference type="InterPro" id="IPR000639">
    <property type="entry name" value="Epox_hydrolase-like"/>
</dbReference>
<name>A0A378XPR0_PAEPO</name>
<gene>
    <name evidence="3" type="ORF">NCTC10343_00480</name>
</gene>
<evidence type="ECO:0000256" key="1">
    <source>
        <dbReference type="ARBA" id="ARBA00010088"/>
    </source>
</evidence>